<dbReference type="InterPro" id="IPR036185">
    <property type="entry name" value="DNA_heli_DnaB-like_N_sf"/>
</dbReference>
<comment type="similarity">
    <text evidence="1 14">Belongs to the helicase family. DnaB subfamily.</text>
</comment>
<keyword evidence="8 14" id="KW-0067">ATP-binding</keyword>
<keyword evidence="6 14" id="KW-0378">Hydrolase</keyword>
<protein>
    <recommendedName>
        <fullName evidence="13 14">Replicative DNA helicase</fullName>
        <ecNumber evidence="13 14">5.6.2.3</ecNumber>
    </recommendedName>
</protein>
<dbReference type="InterPro" id="IPR036844">
    <property type="entry name" value="Hint_dom_sf"/>
</dbReference>
<dbReference type="EC" id="5.6.2.3" evidence="13 14"/>
<evidence type="ECO:0000256" key="10">
    <source>
        <dbReference type="ARBA" id="ARBA00023235"/>
    </source>
</evidence>
<dbReference type="InterPro" id="IPR006141">
    <property type="entry name" value="Intein_N"/>
</dbReference>
<name>A0A369KGB1_9BACT</name>
<evidence type="ECO:0000259" key="16">
    <source>
        <dbReference type="PROSITE" id="PS51199"/>
    </source>
</evidence>
<evidence type="ECO:0000256" key="5">
    <source>
        <dbReference type="ARBA" id="ARBA00022741"/>
    </source>
</evidence>
<dbReference type="InterPro" id="IPR027417">
    <property type="entry name" value="P-loop_NTPase"/>
</dbReference>
<dbReference type="InterPro" id="IPR007693">
    <property type="entry name" value="DNA_helicase_DnaB-like_N"/>
</dbReference>
<dbReference type="EMBL" id="QQBG01000008">
    <property type="protein sequence ID" value="RDB31745.1"/>
    <property type="molecule type" value="Genomic_DNA"/>
</dbReference>
<dbReference type="InterPro" id="IPR016136">
    <property type="entry name" value="DNA_helicase_N/primase_C"/>
</dbReference>
<dbReference type="InterPro" id="IPR007692">
    <property type="entry name" value="DNA_helicase_DnaB"/>
</dbReference>
<dbReference type="GO" id="GO:0016887">
    <property type="term" value="F:ATP hydrolysis activity"/>
    <property type="evidence" value="ECO:0007669"/>
    <property type="project" value="RHEA"/>
</dbReference>
<gene>
    <name evidence="17" type="ORF">HAT2_00125</name>
</gene>
<dbReference type="GO" id="GO:0005524">
    <property type="term" value="F:ATP binding"/>
    <property type="evidence" value="ECO:0007669"/>
    <property type="project" value="UniProtKB-UniRule"/>
</dbReference>
<dbReference type="Gene3D" id="1.10.860.10">
    <property type="entry name" value="DNAb Helicase, Chain A"/>
    <property type="match status" value="1"/>
</dbReference>
<dbReference type="Pfam" id="PF00772">
    <property type="entry name" value="DnaB"/>
    <property type="match status" value="1"/>
</dbReference>
<dbReference type="GO" id="GO:0016539">
    <property type="term" value="P:intein-mediated protein splicing"/>
    <property type="evidence" value="ECO:0007669"/>
    <property type="project" value="InterPro"/>
</dbReference>
<proteinExistence type="inferred from homology"/>
<dbReference type="PROSITE" id="PS50818">
    <property type="entry name" value="INTEIN_C_TER"/>
    <property type="match status" value="1"/>
</dbReference>
<dbReference type="InterPro" id="IPR030934">
    <property type="entry name" value="Intein_C"/>
</dbReference>
<evidence type="ECO:0000256" key="2">
    <source>
        <dbReference type="ARBA" id="ARBA00022515"/>
    </source>
</evidence>
<dbReference type="CDD" id="cd00081">
    <property type="entry name" value="Hint"/>
    <property type="match status" value="1"/>
</dbReference>
<comment type="function">
    <text evidence="11 14">The intein is an endonuclease.</text>
</comment>
<reference evidence="17 18" key="1">
    <citation type="submission" date="2018-07" db="EMBL/GenBank/DDBJ databases">
        <title>Comparative genomics of the Candidatus Parilichlamydiaceae reveals evidence of convergent evolution and genome reduction in the phylum Chlamydiae.</title>
        <authorList>
            <person name="Taylor-Brown A."/>
            <person name="Polkinghorne A."/>
        </authorList>
    </citation>
    <scope>NUCLEOTIDE SEQUENCE [LARGE SCALE GENOMIC DNA]</scope>
    <source>
        <strain evidence="17 18">Hat2</strain>
    </source>
</reference>
<dbReference type="PANTHER" id="PTHR30153">
    <property type="entry name" value="REPLICATIVE DNA HELICASE DNAB"/>
    <property type="match status" value="1"/>
</dbReference>
<dbReference type="SUPFAM" id="SSF51294">
    <property type="entry name" value="Hedgehog/intein (Hint) domain"/>
    <property type="match status" value="1"/>
</dbReference>
<keyword evidence="5 14" id="KW-0547">Nucleotide-binding</keyword>
<evidence type="ECO:0000256" key="4">
    <source>
        <dbReference type="ARBA" id="ARBA00022737"/>
    </source>
</evidence>
<dbReference type="NCBIfam" id="TIGR01443">
    <property type="entry name" value="intein_Cterm"/>
    <property type="match status" value="1"/>
</dbReference>
<dbReference type="GO" id="GO:0003677">
    <property type="term" value="F:DNA binding"/>
    <property type="evidence" value="ECO:0007669"/>
    <property type="project" value="UniProtKB-UniRule"/>
</dbReference>
<evidence type="ECO:0000256" key="15">
    <source>
        <dbReference type="SAM" id="MobiDB-lite"/>
    </source>
</evidence>
<dbReference type="InterPro" id="IPR007694">
    <property type="entry name" value="DNA_helicase_DnaB-like_C"/>
</dbReference>
<feature type="domain" description="SF4 helicase" evidence="16">
    <location>
        <begin position="540"/>
        <end position="599"/>
    </location>
</feature>
<comment type="caution">
    <text evidence="17">The sequence shown here is derived from an EMBL/GenBank/DDBJ whole genome shotgun (WGS) entry which is preliminary data.</text>
</comment>
<evidence type="ECO:0000313" key="18">
    <source>
        <dbReference type="Proteomes" id="UP000253816"/>
    </source>
</evidence>
<keyword evidence="2 14" id="KW-0639">Primosome</keyword>
<dbReference type="GO" id="GO:0005829">
    <property type="term" value="C:cytosol"/>
    <property type="evidence" value="ECO:0007669"/>
    <property type="project" value="TreeGrafter"/>
</dbReference>
<dbReference type="GO" id="GO:0006269">
    <property type="term" value="P:DNA replication, synthesis of primer"/>
    <property type="evidence" value="ECO:0007669"/>
    <property type="project" value="UniProtKB-UniRule"/>
</dbReference>
<organism evidence="17 18">
    <name type="scientific">Candidatus Similichlamydia laticola</name>
    <dbReference type="NCBI Taxonomy" id="2170265"/>
    <lineage>
        <taxon>Bacteria</taxon>
        <taxon>Pseudomonadati</taxon>
        <taxon>Chlamydiota</taxon>
        <taxon>Chlamydiia</taxon>
        <taxon>Parachlamydiales</taxon>
        <taxon>Candidatus Parilichlamydiaceae</taxon>
        <taxon>Candidatus Similichlamydia</taxon>
    </lineage>
</organism>
<dbReference type="SUPFAM" id="SSF52540">
    <property type="entry name" value="P-loop containing nucleoside triphosphate hydrolases"/>
    <property type="match status" value="1"/>
</dbReference>
<dbReference type="GO" id="GO:0043139">
    <property type="term" value="F:5'-3' DNA helicase activity"/>
    <property type="evidence" value="ECO:0007669"/>
    <property type="project" value="UniProtKB-EC"/>
</dbReference>
<evidence type="ECO:0000256" key="1">
    <source>
        <dbReference type="ARBA" id="ARBA00008428"/>
    </source>
</evidence>
<dbReference type="AlphaFoldDB" id="A0A369KGB1"/>
<evidence type="ECO:0000313" key="17">
    <source>
        <dbReference type="EMBL" id="RDB31745.1"/>
    </source>
</evidence>
<sequence length="622" mass="70438">METPPKASKKSLFSRDAEKILLGCSLSNNDILHLVASELEEIDFFFPEHQCLLRVLKEFYLNDRPVDTQLVIEALKKKNLLADVGGMAMLADLAHLSGLTPYTEEYIRIVKDKSTLRKMIRAAQKVEKEAREEPDDVHSALDRAQHLFFQISQKVHARDGLALSAFLQGKHPSSPQPFLEILEKRQGDFLSKGPDHSRVTGLPTQFYDLDHMINGLNPAHLIILAGRPGMGKTALGLNMLENVCFHQKKPVGIFSLEMPTEQLIHRIIASQAEISLSKILQGDLTGAEFQRIVSCVKTIENAQMIIDDQPNINISNLRTRARRMKEKFNIELLMVDYLQLLDGPKTSRYAESRQNEISEISRMMKNLARELHIPLLCLAQLSRKVEERPGHRPIMSDLRESGCLAGETRISLENTTLPLCDVVSQGTRTWTCQTPLDNPSLTLGRVSQHWNNGKRALFLLQTESGRSIRATANHRFLQQQGWSRLDALSIGEQVACIRKGQEVVWDRILRIQPDGEDFVFDLTVTPWHNFIANDFVVHNSIEQDADIILFLLRREYYDPNDRPGSAEVIVAKNRYGITGQVELAYRARLAQFANLFRDEASSQPGETGKHPSPKKFQDFSPS</sequence>
<dbReference type="NCBIfam" id="TIGR00665">
    <property type="entry name" value="DnaB"/>
    <property type="match status" value="1"/>
</dbReference>
<dbReference type="Pfam" id="PF14890">
    <property type="entry name" value="Intein_splicing"/>
    <property type="match status" value="1"/>
</dbReference>
<dbReference type="OrthoDB" id="9773982at2"/>
<evidence type="ECO:0000256" key="9">
    <source>
        <dbReference type="ARBA" id="ARBA00023125"/>
    </source>
</evidence>
<dbReference type="Proteomes" id="UP000253816">
    <property type="component" value="Unassembled WGS sequence"/>
</dbReference>
<dbReference type="CDD" id="cd00984">
    <property type="entry name" value="DnaB_C"/>
    <property type="match status" value="1"/>
</dbReference>
<keyword evidence="3 14" id="KW-0235">DNA replication</keyword>
<dbReference type="InterPro" id="IPR003586">
    <property type="entry name" value="Hint_dom_C"/>
</dbReference>
<dbReference type="PANTHER" id="PTHR30153:SF2">
    <property type="entry name" value="REPLICATIVE DNA HELICASE"/>
    <property type="match status" value="1"/>
</dbReference>
<keyword evidence="10" id="KW-0413">Isomerase</keyword>
<keyword evidence="18" id="KW-1185">Reference proteome</keyword>
<comment type="function">
    <text evidence="14">The main replicative DNA helicase, it participates in initiation and elongation during chromosome replication. Travels ahead of the DNA replisome, separating dsDNA into templates for DNA synthesis. A processive ATP-dependent 5'-3' DNA helicase it has DNA-dependent ATPase activity.</text>
</comment>
<keyword evidence="9 14" id="KW-0238">DNA-binding</keyword>
<dbReference type="Pfam" id="PF03796">
    <property type="entry name" value="DnaB_C"/>
    <property type="match status" value="1"/>
</dbReference>
<feature type="region of interest" description="Disordered" evidence="15">
    <location>
        <begin position="600"/>
        <end position="622"/>
    </location>
</feature>
<evidence type="ECO:0000256" key="14">
    <source>
        <dbReference type="RuleBase" id="RU362085"/>
    </source>
</evidence>
<evidence type="ECO:0000256" key="6">
    <source>
        <dbReference type="ARBA" id="ARBA00022801"/>
    </source>
</evidence>
<dbReference type="Gene3D" id="3.40.50.300">
    <property type="entry name" value="P-loop containing nucleotide triphosphate hydrolases"/>
    <property type="match status" value="2"/>
</dbReference>
<evidence type="ECO:0000256" key="3">
    <source>
        <dbReference type="ARBA" id="ARBA00022705"/>
    </source>
</evidence>
<dbReference type="PROSITE" id="PS51199">
    <property type="entry name" value="SF4_HELICASE"/>
    <property type="match status" value="2"/>
</dbReference>
<dbReference type="SUPFAM" id="SSF48024">
    <property type="entry name" value="N-terminal domain of DnaB helicase"/>
    <property type="match status" value="1"/>
</dbReference>
<keyword evidence="7 14" id="KW-0347">Helicase</keyword>
<dbReference type="GO" id="GO:1990077">
    <property type="term" value="C:primosome complex"/>
    <property type="evidence" value="ECO:0007669"/>
    <property type="project" value="UniProtKB-UniRule"/>
</dbReference>
<feature type="domain" description="SF4 helicase" evidence="16">
    <location>
        <begin position="195"/>
        <end position="402"/>
    </location>
</feature>
<dbReference type="RefSeq" id="WP_114544106.1">
    <property type="nucleotide sequence ID" value="NZ_QQBG01000008.1"/>
</dbReference>
<evidence type="ECO:0000256" key="7">
    <source>
        <dbReference type="ARBA" id="ARBA00022806"/>
    </source>
</evidence>
<dbReference type="Gene3D" id="2.170.16.10">
    <property type="entry name" value="Hedgehog/Intein (Hint) domain"/>
    <property type="match status" value="1"/>
</dbReference>
<accession>A0A369KGB1</accession>
<evidence type="ECO:0000256" key="11">
    <source>
        <dbReference type="ARBA" id="ARBA00044940"/>
    </source>
</evidence>
<evidence type="ECO:0000256" key="8">
    <source>
        <dbReference type="ARBA" id="ARBA00022840"/>
    </source>
</evidence>
<evidence type="ECO:0000256" key="12">
    <source>
        <dbReference type="ARBA" id="ARBA00048954"/>
    </source>
</evidence>
<dbReference type="SMART" id="SM00305">
    <property type="entry name" value="HintC"/>
    <property type="match status" value="1"/>
</dbReference>
<keyword evidence="4" id="KW-0677">Repeat</keyword>
<comment type="catalytic activity">
    <reaction evidence="12 14">
        <text>ATP + H2O = ADP + phosphate + H(+)</text>
        <dbReference type="Rhea" id="RHEA:13065"/>
        <dbReference type="ChEBI" id="CHEBI:15377"/>
        <dbReference type="ChEBI" id="CHEBI:15378"/>
        <dbReference type="ChEBI" id="CHEBI:30616"/>
        <dbReference type="ChEBI" id="CHEBI:43474"/>
        <dbReference type="ChEBI" id="CHEBI:456216"/>
        <dbReference type="EC" id="5.6.2.3"/>
    </reaction>
</comment>
<evidence type="ECO:0000256" key="13">
    <source>
        <dbReference type="NCBIfam" id="TIGR00665"/>
    </source>
</evidence>
<dbReference type="PROSITE" id="PS50817">
    <property type="entry name" value="INTEIN_N_TER"/>
    <property type="match status" value="1"/>
</dbReference>